<keyword evidence="1" id="KW-0732">Signal</keyword>
<evidence type="ECO:0000313" key="4">
    <source>
        <dbReference type="Proteomes" id="UP000264589"/>
    </source>
</evidence>
<feature type="signal peptide" evidence="1">
    <location>
        <begin position="1"/>
        <end position="23"/>
    </location>
</feature>
<gene>
    <name evidence="3" type="ORF">DX908_00540</name>
</gene>
<evidence type="ECO:0000256" key="1">
    <source>
        <dbReference type="SAM" id="SignalP"/>
    </source>
</evidence>
<proteinExistence type="predicted"/>
<feature type="chain" id="PRO_5016563471" evidence="1">
    <location>
        <begin position="24"/>
        <end position="267"/>
    </location>
</feature>
<evidence type="ECO:0000313" key="3">
    <source>
        <dbReference type="EMBL" id="RFB03902.1"/>
    </source>
</evidence>
<dbReference type="CDD" id="cd16329">
    <property type="entry name" value="LolA_like"/>
    <property type="match status" value="1"/>
</dbReference>
<dbReference type="Gene3D" id="2.50.20.10">
    <property type="entry name" value="Lipoprotein localisation LolA/LolB/LppX"/>
    <property type="match status" value="1"/>
</dbReference>
<dbReference type="Proteomes" id="UP000264589">
    <property type="component" value="Unassembled WGS sequence"/>
</dbReference>
<keyword evidence="4" id="KW-1185">Reference proteome</keyword>
<comment type="caution">
    <text evidence="3">The sequence shown here is derived from an EMBL/GenBank/DDBJ whole genome shotgun (WGS) entry which is preliminary data.</text>
</comment>
<keyword evidence="3" id="KW-0449">Lipoprotein</keyword>
<protein>
    <submittedName>
        <fullName evidence="3">Outer membrane lipoprotein-sorting protein</fullName>
    </submittedName>
</protein>
<feature type="domain" description="Uncharacterized protein TP-0789" evidence="2">
    <location>
        <begin position="80"/>
        <end position="259"/>
    </location>
</feature>
<dbReference type="AlphaFoldDB" id="A0A371REN3"/>
<dbReference type="Pfam" id="PF17131">
    <property type="entry name" value="LolA_like"/>
    <property type="match status" value="1"/>
</dbReference>
<dbReference type="InParanoid" id="A0A371REN3"/>
<accession>A0A371REN3</accession>
<organism evidence="3 4">
    <name type="scientific">Parvularcula marina</name>
    <dbReference type="NCBI Taxonomy" id="2292771"/>
    <lineage>
        <taxon>Bacteria</taxon>
        <taxon>Pseudomonadati</taxon>
        <taxon>Pseudomonadota</taxon>
        <taxon>Alphaproteobacteria</taxon>
        <taxon>Parvularculales</taxon>
        <taxon>Parvularculaceae</taxon>
        <taxon>Parvularcula</taxon>
    </lineage>
</organism>
<evidence type="ECO:0000259" key="2">
    <source>
        <dbReference type="Pfam" id="PF17131"/>
    </source>
</evidence>
<dbReference type="EMBL" id="QUQO01000001">
    <property type="protein sequence ID" value="RFB03902.1"/>
    <property type="molecule type" value="Genomic_DNA"/>
</dbReference>
<dbReference type="RefSeq" id="WP_116390530.1">
    <property type="nucleotide sequence ID" value="NZ_QUQO01000001.1"/>
</dbReference>
<reference evidence="3 4" key="1">
    <citation type="submission" date="2018-08" db="EMBL/GenBank/DDBJ databases">
        <title>Parvularcula sp. SM1705, isolated from surface water of the South Sea China.</title>
        <authorList>
            <person name="Sun L."/>
        </authorList>
    </citation>
    <scope>NUCLEOTIDE SEQUENCE [LARGE SCALE GENOMIC DNA]</scope>
    <source>
        <strain evidence="3 4">SM1705</strain>
    </source>
</reference>
<name>A0A371REN3_9PROT</name>
<dbReference type="OrthoDB" id="9803781at2"/>
<sequence>MKNLRNLIASTAIVFALGTPAFAQDAPAVQDIVNKASATAYYQGQDGKAKVHMEIKDEQGRTRSREFTILRTDVGDVDNGDQKFYVLFDLPADVKGTAFMVWKHMEADDDRWLYLPALDLVKRIAASDERTSFVGSHFFYEDVSGRGPAEDTHELVEVTDDYYIIDSTPKNTGAVEFSKFRNYIHKESFIPVKTEYFDAQGNIYRTYTAQAVDVIEGHPTVTKSEMTDTNMGGSTTLTYETVEYDVGLPDDVFSERYLRTPPRRYMR</sequence>
<dbReference type="InterPro" id="IPR033399">
    <property type="entry name" value="TP_0789-like"/>
</dbReference>